<dbReference type="InterPro" id="IPR011701">
    <property type="entry name" value="MFS"/>
</dbReference>
<reference evidence="10" key="1">
    <citation type="submission" date="2020-02" db="EMBL/GenBank/DDBJ databases">
        <authorList>
            <person name="Shen X.-R."/>
            <person name="Zhang Y.-X."/>
        </authorList>
    </citation>
    <scope>NUCLEOTIDE SEQUENCE</scope>
    <source>
        <strain evidence="10">SYP-B3998</strain>
    </source>
</reference>
<protein>
    <submittedName>
        <fullName evidence="10">MFS transporter</fullName>
    </submittedName>
</protein>
<feature type="transmembrane region" description="Helical" evidence="8">
    <location>
        <begin position="50"/>
        <end position="73"/>
    </location>
</feature>
<comment type="caution">
    <text evidence="10">The sequence shown here is derived from an EMBL/GenBank/DDBJ whole genome shotgun (WGS) entry which is preliminary data.</text>
</comment>
<feature type="transmembrane region" description="Helical" evidence="8">
    <location>
        <begin position="16"/>
        <end position="38"/>
    </location>
</feature>
<feature type="transmembrane region" description="Helical" evidence="8">
    <location>
        <begin position="369"/>
        <end position="393"/>
    </location>
</feature>
<feature type="domain" description="Major facilitator superfamily (MFS) profile" evidence="9">
    <location>
        <begin position="19"/>
        <end position="397"/>
    </location>
</feature>
<feature type="transmembrane region" description="Helical" evidence="8">
    <location>
        <begin position="220"/>
        <end position="242"/>
    </location>
</feature>
<dbReference type="EMBL" id="JAAIKC010000002">
    <property type="protein sequence ID" value="NEW06326.1"/>
    <property type="molecule type" value="Genomic_DNA"/>
</dbReference>
<dbReference type="InterPro" id="IPR036259">
    <property type="entry name" value="MFS_trans_sf"/>
</dbReference>
<dbReference type="PANTHER" id="PTHR43271">
    <property type="entry name" value="BLL2771 PROTEIN"/>
    <property type="match status" value="1"/>
</dbReference>
<comment type="similarity">
    <text evidence="2">Belongs to the major facilitator superfamily.</text>
</comment>
<dbReference type="AlphaFoldDB" id="A0A6G3ZVS7"/>
<dbReference type="GO" id="GO:0005886">
    <property type="term" value="C:plasma membrane"/>
    <property type="evidence" value="ECO:0007669"/>
    <property type="project" value="UniProtKB-SubCell"/>
</dbReference>
<evidence type="ECO:0000256" key="4">
    <source>
        <dbReference type="ARBA" id="ARBA00022475"/>
    </source>
</evidence>
<feature type="transmembrane region" description="Helical" evidence="8">
    <location>
        <begin position="254"/>
        <end position="274"/>
    </location>
</feature>
<keyword evidence="4" id="KW-1003">Cell membrane</keyword>
<name>A0A6G3ZVS7_9BACL</name>
<feature type="transmembrane region" description="Helical" evidence="8">
    <location>
        <begin position="144"/>
        <end position="161"/>
    </location>
</feature>
<evidence type="ECO:0000256" key="2">
    <source>
        <dbReference type="ARBA" id="ARBA00008335"/>
    </source>
</evidence>
<comment type="subcellular location">
    <subcellularLocation>
        <location evidence="1">Cell membrane</location>
        <topology evidence="1">Multi-pass membrane protein</topology>
    </subcellularLocation>
</comment>
<dbReference type="GO" id="GO:0022857">
    <property type="term" value="F:transmembrane transporter activity"/>
    <property type="evidence" value="ECO:0007669"/>
    <property type="project" value="InterPro"/>
</dbReference>
<evidence type="ECO:0000259" key="9">
    <source>
        <dbReference type="PROSITE" id="PS50850"/>
    </source>
</evidence>
<feature type="transmembrane region" description="Helical" evidence="8">
    <location>
        <begin position="173"/>
        <end position="193"/>
    </location>
</feature>
<evidence type="ECO:0000256" key="5">
    <source>
        <dbReference type="ARBA" id="ARBA00022692"/>
    </source>
</evidence>
<evidence type="ECO:0000313" key="10">
    <source>
        <dbReference type="EMBL" id="NEW06326.1"/>
    </source>
</evidence>
<feature type="transmembrane region" description="Helical" evidence="8">
    <location>
        <begin position="110"/>
        <end position="132"/>
    </location>
</feature>
<dbReference type="InterPro" id="IPR020846">
    <property type="entry name" value="MFS_dom"/>
</dbReference>
<dbReference type="Pfam" id="PF07690">
    <property type="entry name" value="MFS_1"/>
    <property type="match status" value="1"/>
</dbReference>
<evidence type="ECO:0000256" key="6">
    <source>
        <dbReference type="ARBA" id="ARBA00022989"/>
    </source>
</evidence>
<accession>A0A6G3ZVS7</accession>
<dbReference type="Gene3D" id="1.20.1250.20">
    <property type="entry name" value="MFS general substrate transporter like domains"/>
    <property type="match status" value="1"/>
</dbReference>
<sequence length="397" mass="42024">MAELVGKVSESSLKRYPLITAILVWCGLIVVSSLYITLPMGSYFVSTFKVTPAIAAWTSSAFSFAYAVGFLLFGPLSDRFGRKQMMFSGLVALLFITPTLGLMTNLSGLIALRAAQGLAAATFAPAALAYIVEMFPVGKRVTTVGFVSTGFLMAGIVGQIFSSLISQSLGWPYVFYFLGALYFLSAVLLGGLVPKGEVRQTTESVLASFKQMGVILVRKSLFVCYLITVTLLLSFVGMYTALGNHLTQSPFGLNASQILMVRTVGILGMVLSPFAGRLVGKFGMKVILRVGLVFAVAGLAAIGISSSLTLLIVMSVVFVAGISVTVPTLISLIGSIAGEARGAAVTLYMFILFIGATLGPIVALNLLKIGGYILTIETLAALLTIAFCLSFFVKPKR</sequence>
<keyword evidence="6 8" id="KW-1133">Transmembrane helix</keyword>
<feature type="transmembrane region" description="Helical" evidence="8">
    <location>
        <begin position="85"/>
        <end position="104"/>
    </location>
</feature>
<keyword evidence="5 8" id="KW-0812">Transmembrane</keyword>
<feature type="transmembrane region" description="Helical" evidence="8">
    <location>
        <begin position="345"/>
        <end position="363"/>
    </location>
</feature>
<dbReference type="RefSeq" id="WP_163944933.1">
    <property type="nucleotide sequence ID" value="NZ_JAAIKC010000002.1"/>
</dbReference>
<evidence type="ECO:0000256" key="8">
    <source>
        <dbReference type="SAM" id="Phobius"/>
    </source>
</evidence>
<dbReference type="PROSITE" id="PS50850">
    <property type="entry name" value="MFS"/>
    <property type="match status" value="1"/>
</dbReference>
<feature type="transmembrane region" description="Helical" evidence="8">
    <location>
        <begin position="286"/>
        <end position="304"/>
    </location>
</feature>
<feature type="transmembrane region" description="Helical" evidence="8">
    <location>
        <begin position="310"/>
        <end position="333"/>
    </location>
</feature>
<evidence type="ECO:0000256" key="3">
    <source>
        <dbReference type="ARBA" id="ARBA00022448"/>
    </source>
</evidence>
<keyword evidence="3" id="KW-0813">Transport</keyword>
<dbReference type="SUPFAM" id="SSF103473">
    <property type="entry name" value="MFS general substrate transporter"/>
    <property type="match status" value="1"/>
</dbReference>
<evidence type="ECO:0000256" key="7">
    <source>
        <dbReference type="ARBA" id="ARBA00023136"/>
    </source>
</evidence>
<organism evidence="10">
    <name type="scientific">Paenibacillus sp. SYP-B3998</name>
    <dbReference type="NCBI Taxonomy" id="2678564"/>
    <lineage>
        <taxon>Bacteria</taxon>
        <taxon>Bacillati</taxon>
        <taxon>Bacillota</taxon>
        <taxon>Bacilli</taxon>
        <taxon>Bacillales</taxon>
        <taxon>Paenibacillaceae</taxon>
        <taxon>Paenibacillus</taxon>
    </lineage>
</organism>
<evidence type="ECO:0000256" key="1">
    <source>
        <dbReference type="ARBA" id="ARBA00004651"/>
    </source>
</evidence>
<proteinExistence type="inferred from homology"/>
<dbReference type="CDD" id="cd17324">
    <property type="entry name" value="MFS_NepI_like"/>
    <property type="match status" value="1"/>
</dbReference>
<dbReference type="PANTHER" id="PTHR43271:SF2">
    <property type="entry name" value="BLL2771 PROTEIN"/>
    <property type="match status" value="1"/>
</dbReference>
<keyword evidence="7 8" id="KW-0472">Membrane</keyword>
<gene>
    <name evidence="10" type="ORF">GK047_09905</name>
</gene>